<feature type="modified residue" description="4-aspartylphosphate" evidence="10">
    <location>
        <position position="246"/>
    </location>
</feature>
<keyword evidence="7" id="KW-0805">Transcription regulation</keyword>
<dbReference type="InterPro" id="IPR011006">
    <property type="entry name" value="CheY-like_superfamily"/>
</dbReference>
<feature type="domain" description="HTH luxR-type" evidence="11">
    <location>
        <begin position="333"/>
        <end position="398"/>
    </location>
</feature>
<dbReference type="PROSITE" id="PS50043">
    <property type="entry name" value="HTH_LUXR_2"/>
    <property type="match status" value="1"/>
</dbReference>
<dbReference type="Gene3D" id="3.40.50.2300">
    <property type="match status" value="1"/>
</dbReference>
<dbReference type="InterPro" id="IPR005467">
    <property type="entry name" value="His_kinase_dom"/>
</dbReference>
<evidence type="ECO:0000259" key="12">
    <source>
        <dbReference type="PROSITE" id="PS50109"/>
    </source>
</evidence>
<dbReference type="InterPro" id="IPR016032">
    <property type="entry name" value="Sig_transdc_resp-reg_C-effctor"/>
</dbReference>
<organism evidence="14 15">
    <name type="scientific">Brevibacillus laterosporus</name>
    <name type="common">Bacillus laterosporus</name>
    <dbReference type="NCBI Taxonomy" id="1465"/>
    <lineage>
        <taxon>Bacteria</taxon>
        <taxon>Bacillati</taxon>
        <taxon>Bacillota</taxon>
        <taxon>Bacilli</taxon>
        <taxon>Bacillales</taxon>
        <taxon>Paenibacillaceae</taxon>
        <taxon>Brevibacillus</taxon>
    </lineage>
</organism>
<dbReference type="PROSITE" id="PS00622">
    <property type="entry name" value="HTH_LUXR_1"/>
    <property type="match status" value="1"/>
</dbReference>
<dbReference type="GO" id="GO:0006355">
    <property type="term" value="P:regulation of DNA-templated transcription"/>
    <property type="evidence" value="ECO:0007669"/>
    <property type="project" value="InterPro"/>
</dbReference>
<dbReference type="EMBL" id="JAPTNE010000009">
    <property type="protein sequence ID" value="MCZ0806894.1"/>
    <property type="molecule type" value="Genomic_DNA"/>
</dbReference>
<evidence type="ECO:0000256" key="5">
    <source>
        <dbReference type="ARBA" id="ARBA00022840"/>
    </source>
</evidence>
<dbReference type="InterPro" id="IPR011712">
    <property type="entry name" value="Sig_transdc_His_kin_sub3_dim/P"/>
</dbReference>
<dbReference type="Proteomes" id="UP001077662">
    <property type="component" value="Unassembled WGS sequence"/>
</dbReference>
<keyword evidence="1 10" id="KW-0597">Phosphoprotein</keyword>
<dbReference type="CDD" id="cd16917">
    <property type="entry name" value="HATPase_UhpB-NarQ-NarX-like"/>
    <property type="match status" value="1"/>
</dbReference>
<evidence type="ECO:0000313" key="15">
    <source>
        <dbReference type="Proteomes" id="UP001077662"/>
    </source>
</evidence>
<dbReference type="InterPro" id="IPR003594">
    <property type="entry name" value="HATPase_dom"/>
</dbReference>
<dbReference type="InterPro" id="IPR039420">
    <property type="entry name" value="WalR-like"/>
</dbReference>
<dbReference type="InterPro" id="IPR001789">
    <property type="entry name" value="Sig_transdc_resp-reg_receiver"/>
</dbReference>
<dbReference type="SMART" id="SM00387">
    <property type="entry name" value="HATPase_c"/>
    <property type="match status" value="1"/>
</dbReference>
<keyword evidence="3" id="KW-0547">Nucleotide-binding</keyword>
<dbReference type="AlphaFoldDB" id="A0AAP3GD03"/>
<dbReference type="InterPro" id="IPR058245">
    <property type="entry name" value="NreC/VraR/RcsB-like_REC"/>
</dbReference>
<evidence type="ECO:0000313" key="14">
    <source>
        <dbReference type="EMBL" id="MCZ0806894.1"/>
    </source>
</evidence>
<dbReference type="Gene3D" id="1.20.5.1930">
    <property type="match status" value="1"/>
</dbReference>
<evidence type="ECO:0000256" key="6">
    <source>
        <dbReference type="ARBA" id="ARBA00023012"/>
    </source>
</evidence>
<dbReference type="GO" id="GO:0005524">
    <property type="term" value="F:ATP binding"/>
    <property type="evidence" value="ECO:0007669"/>
    <property type="project" value="UniProtKB-KW"/>
</dbReference>
<comment type="caution">
    <text evidence="14">The sequence shown here is derived from an EMBL/GenBank/DDBJ whole genome shotgun (WGS) entry which is preliminary data.</text>
</comment>
<dbReference type="GO" id="GO:0046983">
    <property type="term" value="F:protein dimerization activity"/>
    <property type="evidence" value="ECO:0007669"/>
    <property type="project" value="InterPro"/>
</dbReference>
<dbReference type="SMART" id="SM00421">
    <property type="entry name" value="HTH_LUXR"/>
    <property type="match status" value="1"/>
</dbReference>
<dbReference type="Gene3D" id="3.30.565.10">
    <property type="entry name" value="Histidine kinase-like ATPase, C-terminal domain"/>
    <property type="match status" value="1"/>
</dbReference>
<protein>
    <submittedName>
        <fullName evidence="14">Hybrid sensor histidine kinase/response regulator transcription factor</fullName>
    </submittedName>
</protein>
<evidence type="ECO:0000259" key="13">
    <source>
        <dbReference type="PROSITE" id="PS50110"/>
    </source>
</evidence>
<dbReference type="InterPro" id="IPR000792">
    <property type="entry name" value="Tscrpt_reg_LuxR_C"/>
</dbReference>
<dbReference type="SUPFAM" id="SSF46894">
    <property type="entry name" value="C-terminal effector domain of the bipartite response regulators"/>
    <property type="match status" value="1"/>
</dbReference>
<evidence type="ECO:0000256" key="10">
    <source>
        <dbReference type="PROSITE-ProRule" id="PRU00169"/>
    </source>
</evidence>
<keyword evidence="4 14" id="KW-0418">Kinase</keyword>
<dbReference type="PANTHER" id="PTHR43214">
    <property type="entry name" value="TWO-COMPONENT RESPONSE REGULATOR"/>
    <property type="match status" value="1"/>
</dbReference>
<dbReference type="InterPro" id="IPR036890">
    <property type="entry name" value="HATPase_C_sf"/>
</dbReference>
<feature type="domain" description="Histidine kinase" evidence="12">
    <location>
        <begin position="8"/>
        <end position="188"/>
    </location>
</feature>
<dbReference type="GO" id="GO:0003677">
    <property type="term" value="F:DNA binding"/>
    <property type="evidence" value="ECO:0007669"/>
    <property type="project" value="UniProtKB-KW"/>
</dbReference>
<dbReference type="Pfam" id="PF00072">
    <property type="entry name" value="Response_reg"/>
    <property type="match status" value="1"/>
</dbReference>
<evidence type="ECO:0000256" key="7">
    <source>
        <dbReference type="ARBA" id="ARBA00023015"/>
    </source>
</evidence>
<name>A0AAP3GD03_BRELA</name>
<evidence type="ECO:0000256" key="9">
    <source>
        <dbReference type="ARBA" id="ARBA00023163"/>
    </source>
</evidence>
<dbReference type="SUPFAM" id="SSF55874">
    <property type="entry name" value="ATPase domain of HSP90 chaperone/DNA topoisomerase II/histidine kinase"/>
    <property type="match status" value="1"/>
</dbReference>
<keyword evidence="6" id="KW-0902">Two-component regulatory system</keyword>
<dbReference type="SMART" id="SM00448">
    <property type="entry name" value="REC"/>
    <property type="match status" value="1"/>
</dbReference>
<evidence type="ECO:0000256" key="1">
    <source>
        <dbReference type="ARBA" id="ARBA00022553"/>
    </source>
</evidence>
<evidence type="ECO:0000256" key="2">
    <source>
        <dbReference type="ARBA" id="ARBA00022679"/>
    </source>
</evidence>
<dbReference type="CDD" id="cd06170">
    <property type="entry name" value="LuxR_C_like"/>
    <property type="match status" value="1"/>
</dbReference>
<dbReference type="PROSITE" id="PS50110">
    <property type="entry name" value="RESPONSE_REGULATORY"/>
    <property type="match status" value="1"/>
</dbReference>
<proteinExistence type="predicted"/>
<dbReference type="Pfam" id="PF07730">
    <property type="entry name" value="HisKA_3"/>
    <property type="match status" value="1"/>
</dbReference>
<feature type="domain" description="Response regulatory" evidence="13">
    <location>
        <begin position="196"/>
        <end position="311"/>
    </location>
</feature>
<dbReference type="CDD" id="cd17535">
    <property type="entry name" value="REC_NarL-like"/>
    <property type="match status" value="1"/>
</dbReference>
<dbReference type="PANTHER" id="PTHR43214:SF24">
    <property type="entry name" value="TRANSCRIPTIONAL REGULATORY PROTEIN NARL-RELATED"/>
    <property type="match status" value="1"/>
</dbReference>
<evidence type="ECO:0000256" key="4">
    <source>
        <dbReference type="ARBA" id="ARBA00022777"/>
    </source>
</evidence>
<evidence type="ECO:0000259" key="11">
    <source>
        <dbReference type="PROSITE" id="PS50043"/>
    </source>
</evidence>
<dbReference type="RefSeq" id="WP_258433331.1">
    <property type="nucleotide sequence ID" value="NZ_JANSGW010000009.1"/>
</dbReference>
<dbReference type="GO" id="GO:0000155">
    <property type="term" value="F:phosphorelay sensor kinase activity"/>
    <property type="evidence" value="ECO:0007669"/>
    <property type="project" value="InterPro"/>
</dbReference>
<dbReference type="SUPFAM" id="SSF52172">
    <property type="entry name" value="CheY-like"/>
    <property type="match status" value="1"/>
</dbReference>
<dbReference type="GO" id="GO:0016020">
    <property type="term" value="C:membrane"/>
    <property type="evidence" value="ECO:0007669"/>
    <property type="project" value="InterPro"/>
</dbReference>
<accession>A0AAP3GD03</accession>
<gene>
    <name evidence="14" type="ORF">O0554_08140</name>
</gene>
<dbReference type="PROSITE" id="PS50109">
    <property type="entry name" value="HIS_KIN"/>
    <property type="match status" value="1"/>
</dbReference>
<keyword evidence="5" id="KW-0067">ATP-binding</keyword>
<dbReference type="Pfam" id="PF02518">
    <property type="entry name" value="HATPase_c"/>
    <property type="match status" value="1"/>
</dbReference>
<evidence type="ECO:0000256" key="3">
    <source>
        <dbReference type="ARBA" id="ARBA00022741"/>
    </source>
</evidence>
<dbReference type="PRINTS" id="PR00038">
    <property type="entry name" value="HTHLUXR"/>
</dbReference>
<reference evidence="14" key="1">
    <citation type="submission" date="2022-09" db="EMBL/GenBank/DDBJ databases">
        <title>Genome analysis and characterization of larvicidal activity of Brevibacillus strains.</title>
        <authorList>
            <person name="Patrusheva E.V."/>
            <person name="Izotova A.O."/>
            <person name="Toshchakov S.V."/>
            <person name="Sineoky S.P."/>
        </authorList>
    </citation>
    <scope>NUCLEOTIDE SEQUENCE</scope>
    <source>
        <strain evidence="14">VKPM_B-13247</strain>
    </source>
</reference>
<keyword evidence="2" id="KW-0808">Transferase</keyword>
<keyword evidence="9" id="KW-0804">Transcription</keyword>
<sequence>MARELHDTIGHTFTSMLLGMEGLGNHIHSKEGNEKLQNILKLTRTGLENIRRHVHQMDPVEELSLDQSLHNIIHEYKEHTDVHILFRTLGTPFPVLKQAKLTLYRCLQEALTNASRHGLASSIQVLLQYDQAQLMLQVQDNGKGGKEFQYGFGLSSMQERLSMLQGKLYIHSQTDEGTIVTCTIPNQTNEGKQRIKILLADDHQLVRHSLQLLLEEEKDFKVYDAKNGKQVIEQCQRICPDIILMDINMPEMDGIAATKIIKEKWPEIRVIMITTIEDVSYATEALRIGAEGYILKSIHSKELAATIRLIYRGGTMISQEVAHQLFQNQVAVHLPNPYELTERELGILENLNQGLRNKAIAQKLHLSEGTIRNYISSIYSKLQVKVREEAVEKAKKEYLLP</sequence>
<evidence type="ECO:0000256" key="8">
    <source>
        <dbReference type="ARBA" id="ARBA00023125"/>
    </source>
</evidence>
<keyword evidence="8" id="KW-0238">DNA-binding</keyword>
<dbReference type="Pfam" id="PF00196">
    <property type="entry name" value="GerE"/>
    <property type="match status" value="1"/>
</dbReference>